<keyword evidence="5 7" id="KW-0472">Membrane</keyword>
<keyword evidence="4 7" id="KW-1133">Transmembrane helix</keyword>
<keyword evidence="2" id="KW-1003">Cell membrane</keyword>
<name>A0AAU7JIG8_9HYPH</name>
<organism evidence="9">
    <name type="scientific">Alsobacter sp. KACC 23698</name>
    <dbReference type="NCBI Taxonomy" id="3149229"/>
    <lineage>
        <taxon>Bacteria</taxon>
        <taxon>Pseudomonadati</taxon>
        <taxon>Pseudomonadota</taxon>
        <taxon>Alphaproteobacteria</taxon>
        <taxon>Hyphomicrobiales</taxon>
        <taxon>Alsobacteraceae</taxon>
        <taxon>Alsobacter</taxon>
    </lineage>
</organism>
<evidence type="ECO:0000256" key="7">
    <source>
        <dbReference type="SAM" id="Phobius"/>
    </source>
</evidence>
<dbReference type="PANTHER" id="PTHR32309">
    <property type="entry name" value="TYROSINE-PROTEIN KINASE"/>
    <property type="match status" value="1"/>
</dbReference>
<keyword evidence="3 7" id="KW-0812">Transmembrane</keyword>
<dbReference type="InterPro" id="IPR050445">
    <property type="entry name" value="Bact_polysacc_biosynth/exp"/>
</dbReference>
<gene>
    <name evidence="9" type="ORF">ABEG18_05240</name>
</gene>
<comment type="subcellular location">
    <subcellularLocation>
        <location evidence="1">Cell membrane</location>
        <topology evidence="1">Multi-pass membrane protein</topology>
    </subcellularLocation>
</comment>
<dbReference type="RefSeq" id="WP_406857041.1">
    <property type="nucleotide sequence ID" value="NZ_CP157484.1"/>
</dbReference>
<evidence type="ECO:0000256" key="4">
    <source>
        <dbReference type="ARBA" id="ARBA00022989"/>
    </source>
</evidence>
<dbReference type="AlphaFoldDB" id="A0AAU7JIG8"/>
<dbReference type="GO" id="GO:0004713">
    <property type="term" value="F:protein tyrosine kinase activity"/>
    <property type="evidence" value="ECO:0007669"/>
    <property type="project" value="TreeGrafter"/>
</dbReference>
<sequence length="346" mass="38395">MNQYQRTHETMAAYERLHLAAAEERGGETLAAAWASVVRQWRVVLAAAGVGLVVALVFLAVTPPQYSARALVLIDPKNDFSVRATRAPTDSNTDSANIESQVEILRSDRIVRKVIEAENLVDHPAFRPGVLSQVLSTLKFWDRETPAKTELARMEATTRALQKQVTAKRLGLTYVVELTATMPDPVEAARVVNAYAHAYMDGQLQFREELASRTSKALQERTEELKKQAQNAERAVEELKFSGSLQGENSASARVALKNLESTAQTYRVIHDKFLERYAETLQQQYFTVPDAQIVSAGFPPLNKSYPKTLIVLATALFLSAALGSLLALLLDRRFGGARLKRDHFA</sequence>
<feature type="transmembrane region" description="Helical" evidence="7">
    <location>
        <begin position="43"/>
        <end position="61"/>
    </location>
</feature>
<evidence type="ECO:0000256" key="6">
    <source>
        <dbReference type="SAM" id="Coils"/>
    </source>
</evidence>
<reference evidence="9" key="1">
    <citation type="submission" date="2024-05" db="EMBL/GenBank/DDBJ databases">
        <authorList>
            <person name="Kim S."/>
            <person name="Heo J."/>
            <person name="Choi H."/>
            <person name="Choi Y."/>
            <person name="Kwon S.-W."/>
            <person name="Kim Y."/>
        </authorList>
    </citation>
    <scope>NUCLEOTIDE SEQUENCE</scope>
    <source>
        <strain evidence="9">KACC 23698</strain>
    </source>
</reference>
<feature type="coiled-coil region" evidence="6">
    <location>
        <begin position="215"/>
        <end position="242"/>
    </location>
</feature>
<evidence type="ECO:0000256" key="3">
    <source>
        <dbReference type="ARBA" id="ARBA00022692"/>
    </source>
</evidence>
<evidence type="ECO:0000313" key="9">
    <source>
        <dbReference type="EMBL" id="XBO40186.1"/>
    </source>
</evidence>
<proteinExistence type="predicted"/>
<dbReference type="InterPro" id="IPR003856">
    <property type="entry name" value="LPS_length_determ_N"/>
</dbReference>
<evidence type="ECO:0000256" key="1">
    <source>
        <dbReference type="ARBA" id="ARBA00004651"/>
    </source>
</evidence>
<protein>
    <submittedName>
        <fullName evidence="9">Wzz/FepE/Etk N-terminal domain-containing protein</fullName>
    </submittedName>
</protein>
<evidence type="ECO:0000259" key="8">
    <source>
        <dbReference type="Pfam" id="PF02706"/>
    </source>
</evidence>
<evidence type="ECO:0000256" key="5">
    <source>
        <dbReference type="ARBA" id="ARBA00023136"/>
    </source>
</evidence>
<keyword evidence="6" id="KW-0175">Coiled coil</keyword>
<accession>A0AAU7JIG8</accession>
<dbReference type="Pfam" id="PF02706">
    <property type="entry name" value="Wzz"/>
    <property type="match status" value="1"/>
</dbReference>
<feature type="transmembrane region" description="Helical" evidence="7">
    <location>
        <begin position="310"/>
        <end position="331"/>
    </location>
</feature>
<dbReference type="EMBL" id="CP157484">
    <property type="protein sequence ID" value="XBO40186.1"/>
    <property type="molecule type" value="Genomic_DNA"/>
</dbReference>
<evidence type="ECO:0000256" key="2">
    <source>
        <dbReference type="ARBA" id="ARBA00022475"/>
    </source>
</evidence>
<feature type="domain" description="Polysaccharide chain length determinant N-terminal" evidence="8">
    <location>
        <begin position="35"/>
        <end position="116"/>
    </location>
</feature>
<dbReference type="GO" id="GO:0005886">
    <property type="term" value="C:plasma membrane"/>
    <property type="evidence" value="ECO:0007669"/>
    <property type="project" value="UniProtKB-SubCell"/>
</dbReference>
<dbReference type="PANTHER" id="PTHR32309:SF13">
    <property type="entry name" value="FERRIC ENTEROBACTIN TRANSPORT PROTEIN FEPE"/>
    <property type="match status" value="1"/>
</dbReference>